<dbReference type="AlphaFoldDB" id="A0A0C2WEN4"/>
<keyword evidence="2" id="KW-1185">Reference proteome</keyword>
<dbReference type="STRING" id="946122.A0A0C2WEN4"/>
<feature type="non-terminal residue" evidence="1">
    <location>
        <position position="186"/>
    </location>
</feature>
<dbReference type="HOGENOM" id="CLU_006058_1_0_1"/>
<dbReference type="InParanoid" id="A0A0C2WEN4"/>
<sequence>MWPTSDNPDVLSPAVCLTEKSPPLASPPEHLIHNPRIQQTLDTLKDAIDVKTPFDVDKLEMMLTDHPNPTFVRSVMKGLREGFWPFDEGDWEAEVGEIIGNYATEELDLNVIRAFRDKEISAERWSQPLHSSNLLPGMKISPMFVVWQEKPRVVTDHSASGLNDGIPRSEARVQYDDMHPFGRTLR</sequence>
<dbReference type="Proteomes" id="UP000054549">
    <property type="component" value="Unassembled WGS sequence"/>
</dbReference>
<evidence type="ECO:0000313" key="1">
    <source>
        <dbReference type="EMBL" id="KIL55011.1"/>
    </source>
</evidence>
<gene>
    <name evidence="1" type="ORF">M378DRAFT_91531</name>
</gene>
<reference evidence="1 2" key="1">
    <citation type="submission" date="2014-04" db="EMBL/GenBank/DDBJ databases">
        <title>Evolutionary Origins and Diversification of the Mycorrhizal Mutualists.</title>
        <authorList>
            <consortium name="DOE Joint Genome Institute"/>
            <consortium name="Mycorrhizal Genomics Consortium"/>
            <person name="Kohler A."/>
            <person name="Kuo A."/>
            <person name="Nagy L.G."/>
            <person name="Floudas D."/>
            <person name="Copeland A."/>
            <person name="Barry K.W."/>
            <person name="Cichocki N."/>
            <person name="Veneault-Fourrey C."/>
            <person name="LaButti K."/>
            <person name="Lindquist E.A."/>
            <person name="Lipzen A."/>
            <person name="Lundell T."/>
            <person name="Morin E."/>
            <person name="Murat C."/>
            <person name="Riley R."/>
            <person name="Ohm R."/>
            <person name="Sun H."/>
            <person name="Tunlid A."/>
            <person name="Henrissat B."/>
            <person name="Grigoriev I.V."/>
            <person name="Hibbett D.S."/>
            <person name="Martin F."/>
        </authorList>
    </citation>
    <scope>NUCLEOTIDE SEQUENCE [LARGE SCALE GENOMIC DNA]</scope>
    <source>
        <strain evidence="1 2">Koide BX008</strain>
    </source>
</reference>
<proteinExistence type="predicted"/>
<protein>
    <submittedName>
        <fullName evidence="1">Uncharacterized protein</fullName>
    </submittedName>
</protein>
<organism evidence="1 2">
    <name type="scientific">Amanita muscaria (strain Koide BX008)</name>
    <dbReference type="NCBI Taxonomy" id="946122"/>
    <lineage>
        <taxon>Eukaryota</taxon>
        <taxon>Fungi</taxon>
        <taxon>Dikarya</taxon>
        <taxon>Basidiomycota</taxon>
        <taxon>Agaricomycotina</taxon>
        <taxon>Agaricomycetes</taxon>
        <taxon>Agaricomycetidae</taxon>
        <taxon>Agaricales</taxon>
        <taxon>Pluteineae</taxon>
        <taxon>Amanitaceae</taxon>
        <taxon>Amanita</taxon>
    </lineage>
</organism>
<evidence type="ECO:0000313" key="2">
    <source>
        <dbReference type="Proteomes" id="UP000054549"/>
    </source>
</evidence>
<dbReference type="OrthoDB" id="3254233at2759"/>
<dbReference type="EMBL" id="KN818581">
    <property type="protein sequence ID" value="KIL55011.1"/>
    <property type="molecule type" value="Genomic_DNA"/>
</dbReference>
<accession>A0A0C2WEN4</accession>
<name>A0A0C2WEN4_AMAMK</name>